<keyword evidence="1" id="KW-1133">Transmembrane helix</keyword>
<evidence type="ECO:0000259" key="2">
    <source>
        <dbReference type="Pfam" id="PF13472"/>
    </source>
</evidence>
<name>A0A372LHH8_9BACI</name>
<comment type="caution">
    <text evidence="3">The sequence shown here is derived from an EMBL/GenBank/DDBJ whole genome shotgun (WGS) entry which is preliminary data.</text>
</comment>
<dbReference type="Gene3D" id="2.60.120.260">
    <property type="entry name" value="Galactose-binding domain-like"/>
    <property type="match status" value="1"/>
</dbReference>
<feature type="transmembrane region" description="Helical" evidence="1">
    <location>
        <begin position="21"/>
        <end position="41"/>
    </location>
</feature>
<dbReference type="AlphaFoldDB" id="A0A372LHH8"/>
<dbReference type="GO" id="GO:0016787">
    <property type="term" value="F:hydrolase activity"/>
    <property type="evidence" value="ECO:0007669"/>
    <property type="project" value="UniProtKB-KW"/>
</dbReference>
<protein>
    <submittedName>
        <fullName evidence="3">SGNH/GDSL hydrolase family protein</fullName>
    </submittedName>
</protein>
<dbReference type="CDD" id="cd00229">
    <property type="entry name" value="SGNH_hydrolase"/>
    <property type="match status" value="1"/>
</dbReference>
<dbReference type="InterPro" id="IPR036514">
    <property type="entry name" value="SGNH_hydro_sf"/>
</dbReference>
<dbReference type="InterPro" id="IPR013830">
    <property type="entry name" value="SGNH_hydro"/>
</dbReference>
<keyword evidence="4" id="KW-1185">Reference proteome</keyword>
<organism evidence="3 4">
    <name type="scientific">Peribacillus glennii</name>
    <dbReference type="NCBI Taxonomy" id="2303991"/>
    <lineage>
        <taxon>Bacteria</taxon>
        <taxon>Bacillati</taxon>
        <taxon>Bacillota</taxon>
        <taxon>Bacilli</taxon>
        <taxon>Bacillales</taxon>
        <taxon>Bacillaceae</taxon>
        <taxon>Peribacillus</taxon>
    </lineage>
</organism>
<accession>A0A372LHH8</accession>
<proteinExistence type="predicted"/>
<gene>
    <name evidence="3" type="ORF">D0466_06010</name>
</gene>
<dbReference type="Gene3D" id="3.40.50.1110">
    <property type="entry name" value="SGNH hydrolase"/>
    <property type="match status" value="1"/>
</dbReference>
<evidence type="ECO:0000313" key="3">
    <source>
        <dbReference type="EMBL" id="RFU65444.1"/>
    </source>
</evidence>
<feature type="domain" description="SGNH hydrolase-type esterase" evidence="2">
    <location>
        <begin position="70"/>
        <end position="230"/>
    </location>
</feature>
<keyword evidence="1" id="KW-0812">Transmembrane</keyword>
<keyword evidence="1" id="KW-0472">Membrane</keyword>
<dbReference type="Proteomes" id="UP000262939">
    <property type="component" value="Unassembled WGS sequence"/>
</dbReference>
<keyword evidence="3" id="KW-0378">Hydrolase</keyword>
<dbReference type="SUPFAM" id="SSF52266">
    <property type="entry name" value="SGNH hydrolase"/>
    <property type="match status" value="1"/>
</dbReference>
<reference evidence="3 4" key="1">
    <citation type="submission" date="2018-08" db="EMBL/GenBank/DDBJ databases">
        <title>Bacillus chawlae sp. nov., Bacillus glennii sp. nov., and Bacillus saganii sp. nov. Isolated from the Vehicle Assembly Building at Kennedy Space Center where the Viking Spacecraft were Assembled.</title>
        <authorList>
            <person name="Seuylemezian A."/>
            <person name="Vaishampayan P."/>
        </authorList>
    </citation>
    <scope>NUCLEOTIDE SEQUENCE [LARGE SCALE GENOMIC DNA]</scope>
    <source>
        <strain evidence="3 4">V44-8</strain>
    </source>
</reference>
<evidence type="ECO:0000313" key="4">
    <source>
        <dbReference type="Proteomes" id="UP000262939"/>
    </source>
</evidence>
<dbReference type="Pfam" id="PF13472">
    <property type="entry name" value="Lipase_GDSL_2"/>
    <property type="match status" value="1"/>
</dbReference>
<evidence type="ECO:0000256" key="1">
    <source>
        <dbReference type="SAM" id="Phobius"/>
    </source>
</evidence>
<dbReference type="EMBL" id="QVTD01000003">
    <property type="protein sequence ID" value="RFU65444.1"/>
    <property type="molecule type" value="Genomic_DNA"/>
</dbReference>
<sequence length="382" mass="43423">MEKNSNKILSLWGNILKRTKRFIVPYTIAVILIIVISFFTLQKANTTYGFDETLTVYEKVRDHKTVRYTVIGDSIGRGSGAETPGARWFKILERKMQERGIRMSGEYIVQSGATAFEGLYRLSTLEKPGKSDLVFIVFGENDRKYMAANDFGIIYESLFRKAKAFYPNAEIMAITESSLSSGDFADEIEKISTHYQAAHIDMRSVFKNTGIPPEDLTRDLVHPNGRGYQLYADTIYRQLLINTKKEKEIAAIIEPFNGHLIETFRTVSSFQTKEGFIWKNGYMTSERKGSYLESEFEGNILGVKLLRSPNGGEVKVYIDGEFVTAISTWWPFHRERQLYLASSLSEGKHTVRFEVSGNKPRHNTTGSSVIRISSIIEGIAEY</sequence>